<accession>A0AAV6JW49</accession>
<feature type="compositionally biased region" description="Basic and acidic residues" evidence="1">
    <location>
        <begin position="45"/>
        <end position="55"/>
    </location>
</feature>
<evidence type="ECO:0000256" key="1">
    <source>
        <dbReference type="SAM" id="MobiDB-lite"/>
    </source>
</evidence>
<proteinExistence type="predicted"/>
<name>A0AAV6JW49_9ERIC</name>
<evidence type="ECO:0000313" key="3">
    <source>
        <dbReference type="Proteomes" id="UP000823749"/>
    </source>
</evidence>
<keyword evidence="3" id="KW-1185">Reference proteome</keyword>
<sequence>MTRVPPTISARKRKAEQALTLESKRAKTRGRGQRQEVGGEEDVVVEQHREVDSST</sequence>
<reference evidence="2 3" key="1">
    <citation type="submission" date="2020-08" db="EMBL/GenBank/DDBJ databases">
        <title>Plant Genome Project.</title>
        <authorList>
            <person name="Zhang R.-G."/>
        </authorList>
    </citation>
    <scope>NUCLEOTIDE SEQUENCE [LARGE SCALE GENOMIC DNA]</scope>
    <source>
        <strain evidence="2">WSP0</strain>
        <tissue evidence="2">Leaf</tissue>
    </source>
</reference>
<feature type="region of interest" description="Disordered" evidence="1">
    <location>
        <begin position="1"/>
        <end position="55"/>
    </location>
</feature>
<dbReference type="Proteomes" id="UP000823749">
    <property type="component" value="Chromosome 6"/>
</dbReference>
<dbReference type="EMBL" id="JACTNZ010000006">
    <property type="protein sequence ID" value="KAG5544418.1"/>
    <property type="molecule type" value="Genomic_DNA"/>
</dbReference>
<organism evidence="2 3">
    <name type="scientific">Rhododendron griersonianum</name>
    <dbReference type="NCBI Taxonomy" id="479676"/>
    <lineage>
        <taxon>Eukaryota</taxon>
        <taxon>Viridiplantae</taxon>
        <taxon>Streptophyta</taxon>
        <taxon>Embryophyta</taxon>
        <taxon>Tracheophyta</taxon>
        <taxon>Spermatophyta</taxon>
        <taxon>Magnoliopsida</taxon>
        <taxon>eudicotyledons</taxon>
        <taxon>Gunneridae</taxon>
        <taxon>Pentapetalae</taxon>
        <taxon>asterids</taxon>
        <taxon>Ericales</taxon>
        <taxon>Ericaceae</taxon>
        <taxon>Ericoideae</taxon>
        <taxon>Rhodoreae</taxon>
        <taxon>Rhododendron</taxon>
    </lineage>
</organism>
<comment type="caution">
    <text evidence="2">The sequence shown here is derived from an EMBL/GenBank/DDBJ whole genome shotgun (WGS) entry which is preliminary data.</text>
</comment>
<gene>
    <name evidence="2" type="ORF">RHGRI_016990</name>
</gene>
<dbReference type="AlphaFoldDB" id="A0AAV6JW49"/>
<evidence type="ECO:0000313" key="2">
    <source>
        <dbReference type="EMBL" id="KAG5544418.1"/>
    </source>
</evidence>
<protein>
    <submittedName>
        <fullName evidence="2">Uncharacterized protein</fullName>
    </submittedName>
</protein>